<keyword evidence="1" id="KW-0732">Signal</keyword>
<protein>
    <recommendedName>
        <fullName evidence="4">TonB-dependent receptor</fullName>
    </recommendedName>
</protein>
<dbReference type="Proteomes" id="UP000050956">
    <property type="component" value="Unassembled WGS sequence"/>
</dbReference>
<accession>A0A0R0CX88</accession>
<dbReference type="EMBL" id="LDJM01000053">
    <property type="protein sequence ID" value="KRG73909.1"/>
    <property type="molecule type" value="Genomic_DNA"/>
</dbReference>
<dbReference type="PATRIC" id="fig|336566.3.peg.2639"/>
<reference evidence="2 3" key="1">
    <citation type="submission" date="2015-05" db="EMBL/GenBank/DDBJ databases">
        <title>Genome sequencing and analysis of members of genus Stenotrophomonas.</title>
        <authorList>
            <person name="Patil P.P."/>
            <person name="Midha S."/>
            <person name="Patil P.B."/>
        </authorList>
    </citation>
    <scope>NUCLEOTIDE SEQUENCE [LARGE SCALE GENOMIC DNA]</scope>
    <source>
        <strain evidence="2 3">DSM 24757</strain>
    </source>
</reference>
<evidence type="ECO:0000313" key="2">
    <source>
        <dbReference type="EMBL" id="KRG73909.1"/>
    </source>
</evidence>
<evidence type="ECO:0000256" key="1">
    <source>
        <dbReference type="SAM" id="SignalP"/>
    </source>
</evidence>
<dbReference type="SUPFAM" id="SSF56935">
    <property type="entry name" value="Porins"/>
    <property type="match status" value="2"/>
</dbReference>
<feature type="signal peptide" evidence="1">
    <location>
        <begin position="1"/>
        <end position="20"/>
    </location>
</feature>
<organism evidence="2 3">
    <name type="scientific">Stenotrophomonas ginsengisoli</name>
    <dbReference type="NCBI Taxonomy" id="336566"/>
    <lineage>
        <taxon>Bacteria</taxon>
        <taxon>Pseudomonadati</taxon>
        <taxon>Pseudomonadota</taxon>
        <taxon>Gammaproteobacteria</taxon>
        <taxon>Lysobacterales</taxon>
        <taxon>Lysobacteraceae</taxon>
        <taxon>Stenotrophomonas</taxon>
    </lineage>
</organism>
<evidence type="ECO:0000313" key="3">
    <source>
        <dbReference type="Proteomes" id="UP000050956"/>
    </source>
</evidence>
<sequence length="1224" mass="135446">MDGALLSIIAAMAAVPAAHAQAAKDVAGDTAMACDAQGCRQDEQMLFQLRTRSWDKPVSQGTDAASGAQALQPDRRVSIIHEQGSELAPGSAEIRGKFMLQLPAGGVVWATEDPTLGTPELTIGAPGIVAFEDGRIAKPLEFYARSNYPAFIQRYELLIYRAGDADLVDPLVTLSMPVANVSRLQWDGKLPERYRYRQGDQLAYVLRAYGADGNVDETQPRAIQLVSQAEADGSGRRLREATEKAQGTALSLEQAQQQSLIDEVFAGNGLRQQNIGIRGSRVRVQGRNIAEGMGLTINGESYPVDLERKFVAEYLMPVGSHDFVIGVKQGQLPAQEHALHVDVSGRYFFGVGLADVTIAQNKVGGSTAALQVDPRYADDIISDGRLAFYGKAKLAGRYLVTAQADTTERDLEHLFDGFSKANPTDIFRRLDPDLYYPVYGDDSTTWRDVDTMGRFYLRVDWDKNQALWGNYGTGLTGTEYGQYVRSLYGAALNWRSNASNAWGDAKSELRLFASEAQTAPGHSEFIGTGGSLYYLRHTDILPGSDQVVLEVRDTTTGRTEQRVELQRGADYEIDELQGRIILTRPLAQITLNNMPSLTRTNPLDGLEQRLLVDYEWVPTGFDPDEVTAGVRAKHWFGDNLGIGLTHVQENRGGQDYQLSGADITVQAGRGTYLKAEVARTEATATPVFFSDNGGLSFTQLGSNGPQEGEARAVEARINLRELGWTELDWSAGAWWRDVEAGYSTGRMDRGADIREVGAEVLGQINSRLGVYLRATRADRDGESLRQAQLTAEWDINERSTLSAELRRLDERRNSGDAAGTLAALKFLQRFGSNLELYATGQLTVDDDGGAYQDNNAVILGGKYLFGNLSSIGGEVSSGDRGEAVSITGEYRLAPDHSLYGSYTWSTDSTAYDPLFNPSQQNGWTVGQRWRLSNQASLYNESQFLKSRGESGLAHTFGMDFLPAQGWNTGFALQHGELENLAGGIVRRKAISLNGGHTSAATDWNSKLEWRRDSGAEQREQWVSTNRLTHRINDSWRIAARFNYSQTEDRINALADAKFIEGNVGFAWRPWDSTRWAVFGRYTYLYDLSTLGQISEINYDQRTQVLSLEGIYQAGHNWELAAKAARREGEVRYGRGTGPWFDSATTFVAGQVRYDLRQQWHALAEYRWLDVDNGGSRSGFLVGVDRDINKNFRVGLGYNFTDFSDDLTNFDYDHRGFFINLTGVY</sequence>
<name>A0A0R0CX88_9GAMM</name>
<keyword evidence="3" id="KW-1185">Reference proteome</keyword>
<gene>
    <name evidence="2" type="ORF">ABB30_15025</name>
</gene>
<evidence type="ECO:0008006" key="4">
    <source>
        <dbReference type="Google" id="ProtNLM"/>
    </source>
</evidence>
<comment type="caution">
    <text evidence="2">The sequence shown here is derived from an EMBL/GenBank/DDBJ whole genome shotgun (WGS) entry which is preliminary data.</text>
</comment>
<proteinExistence type="predicted"/>
<dbReference type="AlphaFoldDB" id="A0A0R0CX88"/>
<feature type="chain" id="PRO_5006394734" description="TonB-dependent receptor" evidence="1">
    <location>
        <begin position="21"/>
        <end position="1224"/>
    </location>
</feature>
<dbReference type="STRING" id="336566.ABB30_15025"/>